<reference evidence="2 3" key="1">
    <citation type="submission" date="2020-06" db="EMBL/GenBank/DDBJ databases">
        <authorList>
            <person name="Li R."/>
            <person name="Bekaert M."/>
        </authorList>
    </citation>
    <scope>NUCLEOTIDE SEQUENCE [LARGE SCALE GENOMIC DNA]</scope>
    <source>
        <strain evidence="3">wild</strain>
    </source>
</reference>
<dbReference type="InterPro" id="IPR002492">
    <property type="entry name" value="Transposase_Tc1-like"/>
</dbReference>
<dbReference type="AlphaFoldDB" id="A0A6J8AUZ2"/>
<sequence length="271" mass="31284">MPKFKLTYHDNLEIIALYRQSWPVHAIVRKIAERGINVTWSTVKHVIKQYQCGKIGYENFLTKDQKLPTFKLITDHDVKFVKKKAISKKPTQTSTDVRRLLAEKGTHVSKSTVHKVIGVAGYTATSPRYGQMVRDANKVKRVSFPKENIANNDNFDNIIFTDECSVQLHDNKIVIYRERDSVAPVLPKPKHPLKVHVWAGISRRGTTSILVFENIMTSAFYINSILVSGLIPFINRLYPDTHRFQQDNDPKHTSNATKDFMKQHSINWWNK</sequence>
<proteinExistence type="predicted"/>
<dbReference type="EMBL" id="CACVKT020002015">
    <property type="protein sequence ID" value="CAC5374542.1"/>
    <property type="molecule type" value="Genomic_DNA"/>
</dbReference>
<evidence type="ECO:0000313" key="3">
    <source>
        <dbReference type="Proteomes" id="UP000507470"/>
    </source>
</evidence>
<evidence type="ECO:0000259" key="1">
    <source>
        <dbReference type="Pfam" id="PF01498"/>
    </source>
</evidence>
<dbReference type="GO" id="GO:0006313">
    <property type="term" value="P:DNA transposition"/>
    <property type="evidence" value="ECO:0007669"/>
    <property type="project" value="InterPro"/>
</dbReference>
<name>A0A6J8AUZ2_MYTCO</name>
<dbReference type="Proteomes" id="UP000507470">
    <property type="component" value="Unassembled WGS sequence"/>
</dbReference>
<protein>
    <recommendedName>
        <fullName evidence="1">Transposase Tc1-like domain-containing protein</fullName>
    </recommendedName>
</protein>
<dbReference type="GO" id="GO:0003677">
    <property type="term" value="F:DNA binding"/>
    <property type="evidence" value="ECO:0007669"/>
    <property type="project" value="InterPro"/>
</dbReference>
<accession>A0A6J8AUZ2</accession>
<organism evidence="2 3">
    <name type="scientific">Mytilus coruscus</name>
    <name type="common">Sea mussel</name>
    <dbReference type="NCBI Taxonomy" id="42192"/>
    <lineage>
        <taxon>Eukaryota</taxon>
        <taxon>Metazoa</taxon>
        <taxon>Spiralia</taxon>
        <taxon>Lophotrochozoa</taxon>
        <taxon>Mollusca</taxon>
        <taxon>Bivalvia</taxon>
        <taxon>Autobranchia</taxon>
        <taxon>Pteriomorphia</taxon>
        <taxon>Mytilida</taxon>
        <taxon>Mytiloidea</taxon>
        <taxon>Mytilidae</taxon>
        <taxon>Mytilinae</taxon>
        <taxon>Mytilus</taxon>
    </lineage>
</organism>
<dbReference type="InterPro" id="IPR036397">
    <property type="entry name" value="RNaseH_sf"/>
</dbReference>
<gene>
    <name evidence="2" type="ORF">MCOR_11889</name>
</gene>
<dbReference type="Gene3D" id="3.30.420.10">
    <property type="entry name" value="Ribonuclease H-like superfamily/Ribonuclease H"/>
    <property type="match status" value="1"/>
</dbReference>
<evidence type="ECO:0000313" key="2">
    <source>
        <dbReference type="EMBL" id="CAC5374542.1"/>
    </source>
</evidence>
<keyword evidence="3" id="KW-1185">Reference proteome</keyword>
<dbReference type="Pfam" id="PF01498">
    <property type="entry name" value="HTH_Tnp_Tc3_2"/>
    <property type="match status" value="1"/>
</dbReference>
<dbReference type="GO" id="GO:0015074">
    <property type="term" value="P:DNA integration"/>
    <property type="evidence" value="ECO:0007669"/>
    <property type="project" value="InterPro"/>
</dbReference>
<feature type="domain" description="Transposase Tc1-like" evidence="1">
    <location>
        <begin position="85"/>
        <end position="148"/>
    </location>
</feature>